<protein>
    <submittedName>
        <fullName evidence="1">Uncharacterized protein</fullName>
    </submittedName>
</protein>
<organism evidence="1 2">
    <name type="scientific">Lophium mytilinum</name>
    <dbReference type="NCBI Taxonomy" id="390894"/>
    <lineage>
        <taxon>Eukaryota</taxon>
        <taxon>Fungi</taxon>
        <taxon>Dikarya</taxon>
        <taxon>Ascomycota</taxon>
        <taxon>Pezizomycotina</taxon>
        <taxon>Dothideomycetes</taxon>
        <taxon>Pleosporomycetidae</taxon>
        <taxon>Mytilinidiales</taxon>
        <taxon>Mytilinidiaceae</taxon>
        <taxon>Lophium</taxon>
    </lineage>
</organism>
<dbReference type="AlphaFoldDB" id="A0A6A6RDZ8"/>
<evidence type="ECO:0000313" key="1">
    <source>
        <dbReference type="EMBL" id="KAF2501953.1"/>
    </source>
</evidence>
<proteinExistence type="predicted"/>
<dbReference type="Proteomes" id="UP000799750">
    <property type="component" value="Unassembled WGS sequence"/>
</dbReference>
<gene>
    <name evidence="1" type="ORF">BU16DRAFT_554013</name>
</gene>
<name>A0A6A6RDZ8_9PEZI</name>
<dbReference type="EMBL" id="MU004181">
    <property type="protein sequence ID" value="KAF2501953.1"/>
    <property type="molecule type" value="Genomic_DNA"/>
</dbReference>
<sequence length="258" mass="29660">MSQEPSRQITPVKLFGIWIGTNLAPPTPAQPPRLEEFRARVSDQVKCLPILCYRAKGFGNVFDTIMYARLLARELRGCYIYFEQKSEARPYTQIVVEAIVESAMKGKGATLELWLSWTDLCAKLLCILYATSDDIYLKGDIQDLLLQRLGQEYRDDYVGSMAAFVALLYEYSCVLQFDWEKELIREMEQALLDLLETAAEEKATEGITTEEVTAKEYPMRVFEYCVLRLESRDQGKDLVEHLRDLMLSEWPSLVVGVR</sequence>
<keyword evidence="2" id="KW-1185">Reference proteome</keyword>
<accession>A0A6A6RDZ8</accession>
<reference evidence="1" key="1">
    <citation type="journal article" date="2020" name="Stud. Mycol.">
        <title>101 Dothideomycetes genomes: a test case for predicting lifestyles and emergence of pathogens.</title>
        <authorList>
            <person name="Haridas S."/>
            <person name="Albert R."/>
            <person name="Binder M."/>
            <person name="Bloem J."/>
            <person name="Labutti K."/>
            <person name="Salamov A."/>
            <person name="Andreopoulos B."/>
            <person name="Baker S."/>
            <person name="Barry K."/>
            <person name="Bills G."/>
            <person name="Bluhm B."/>
            <person name="Cannon C."/>
            <person name="Castanera R."/>
            <person name="Culley D."/>
            <person name="Daum C."/>
            <person name="Ezra D."/>
            <person name="Gonzalez J."/>
            <person name="Henrissat B."/>
            <person name="Kuo A."/>
            <person name="Liang C."/>
            <person name="Lipzen A."/>
            <person name="Lutzoni F."/>
            <person name="Magnuson J."/>
            <person name="Mondo S."/>
            <person name="Nolan M."/>
            <person name="Ohm R."/>
            <person name="Pangilinan J."/>
            <person name="Park H.-J."/>
            <person name="Ramirez L."/>
            <person name="Alfaro M."/>
            <person name="Sun H."/>
            <person name="Tritt A."/>
            <person name="Yoshinaga Y."/>
            <person name="Zwiers L.-H."/>
            <person name="Turgeon B."/>
            <person name="Goodwin S."/>
            <person name="Spatafora J."/>
            <person name="Crous P."/>
            <person name="Grigoriev I."/>
        </authorList>
    </citation>
    <scope>NUCLEOTIDE SEQUENCE</scope>
    <source>
        <strain evidence="1">CBS 269.34</strain>
    </source>
</reference>
<evidence type="ECO:0000313" key="2">
    <source>
        <dbReference type="Proteomes" id="UP000799750"/>
    </source>
</evidence>